<keyword evidence="3" id="KW-0479">Metal-binding</keyword>
<protein>
    <submittedName>
        <fullName evidence="6">Zinc ABC transporter substrate-binding protein</fullName>
    </submittedName>
</protein>
<keyword evidence="7" id="KW-1185">Reference proteome</keyword>
<dbReference type="SUPFAM" id="SSF53807">
    <property type="entry name" value="Helical backbone' metal receptor"/>
    <property type="match status" value="1"/>
</dbReference>
<dbReference type="PRINTS" id="PR00690">
    <property type="entry name" value="ADHESNFAMILY"/>
</dbReference>
<comment type="caution">
    <text evidence="6">The sequence shown here is derived from an EMBL/GenBank/DDBJ whole genome shotgun (WGS) entry which is preliminary data.</text>
</comment>
<dbReference type="PANTHER" id="PTHR42953:SF1">
    <property type="entry name" value="METAL-BINDING PROTEIN HI_0362-RELATED"/>
    <property type="match status" value="1"/>
</dbReference>
<dbReference type="InterPro" id="IPR006129">
    <property type="entry name" value="AdhesinB"/>
</dbReference>
<gene>
    <name evidence="6" type="ORF">J0895_13845</name>
</gene>
<keyword evidence="4" id="KW-0732">Signal</keyword>
<comment type="subcellular location">
    <subcellularLocation>
        <location evidence="1">Cell envelope</location>
    </subcellularLocation>
</comment>
<name>A0ABS3FST0_9CYAN</name>
<dbReference type="InterPro" id="IPR006128">
    <property type="entry name" value="Lipoprotein_PsaA-like"/>
</dbReference>
<dbReference type="RefSeq" id="WP_207088664.1">
    <property type="nucleotide sequence ID" value="NZ_JAFLQW010000370.1"/>
</dbReference>
<accession>A0ABS3FST0</accession>
<evidence type="ECO:0000256" key="4">
    <source>
        <dbReference type="ARBA" id="ARBA00022729"/>
    </source>
</evidence>
<organism evidence="6 7">
    <name type="scientific">Phormidium pseudopriestleyi FRX01</name>
    <dbReference type="NCBI Taxonomy" id="1759528"/>
    <lineage>
        <taxon>Bacteria</taxon>
        <taxon>Bacillati</taxon>
        <taxon>Cyanobacteriota</taxon>
        <taxon>Cyanophyceae</taxon>
        <taxon>Oscillatoriophycideae</taxon>
        <taxon>Oscillatoriales</taxon>
        <taxon>Oscillatoriaceae</taxon>
        <taxon>Phormidium</taxon>
    </lineage>
</organism>
<proteinExistence type="inferred from homology"/>
<dbReference type="Proteomes" id="UP000664844">
    <property type="component" value="Unassembled WGS sequence"/>
</dbReference>
<dbReference type="PRINTS" id="PR00691">
    <property type="entry name" value="ADHESINB"/>
</dbReference>
<dbReference type="Pfam" id="PF01297">
    <property type="entry name" value="ZnuA"/>
    <property type="match status" value="1"/>
</dbReference>
<comment type="similarity">
    <text evidence="5">Belongs to the bacterial solute-binding protein 9 family.</text>
</comment>
<keyword evidence="2 5" id="KW-0813">Transport</keyword>
<dbReference type="PANTHER" id="PTHR42953">
    <property type="entry name" value="HIGH-AFFINITY ZINC UPTAKE SYSTEM PROTEIN ZNUA-RELATED"/>
    <property type="match status" value="1"/>
</dbReference>
<reference evidence="6 7" key="1">
    <citation type="submission" date="2021-03" db="EMBL/GenBank/DDBJ databases">
        <title>Metabolic Capacity of the Antarctic Cyanobacterium Phormidium pseudopriestleyi that Sustains Oxygenic Photosynthesis in the Presence of Hydrogen Sulfide.</title>
        <authorList>
            <person name="Lumian J.E."/>
            <person name="Jungblut A.D."/>
            <person name="Dillon M.L."/>
            <person name="Hawes I."/>
            <person name="Doran P.T."/>
            <person name="Mackey T.J."/>
            <person name="Dick G.J."/>
            <person name="Grettenberger C.L."/>
            <person name="Sumner D.Y."/>
        </authorList>
    </citation>
    <scope>NUCLEOTIDE SEQUENCE [LARGE SCALE GENOMIC DNA]</scope>
    <source>
        <strain evidence="6 7">FRX01</strain>
    </source>
</reference>
<dbReference type="InterPro" id="IPR050492">
    <property type="entry name" value="Bact_metal-bind_prot9"/>
</dbReference>
<sequence>MFNRINRKIQRLCGATLTTAVLGLTGWAIALSVNPPTSAQEKPRVVASYSVLCDLAEQIARDRIALTCLIEGGQDPHTYQPRPQDLRAIETAQLILYGGYDFEPAIVQIVQNTRNSAPKIAIHEVAVPNPILGEDHHEHSHSHGDEEVADPHVWHDVRNGIRMAEAIGNSLKQIDPGNADFYRQNINNIRGELEQLHTWIQAQVATIPPNQRVLVTTHDALGYYAQAYNFRVAESLMGVSTSEQPNAARFRELVELIRAEGVPTVFVEVTSNDRVMNNLAREANVQIAPRALMADGLGPRGSNTGTYVQMLTSNTCIIVTGLGGQCTPFPGSASRP</sequence>
<dbReference type="InterPro" id="IPR006127">
    <property type="entry name" value="ZnuA-like"/>
</dbReference>
<evidence type="ECO:0000256" key="3">
    <source>
        <dbReference type="ARBA" id="ARBA00022723"/>
    </source>
</evidence>
<evidence type="ECO:0000256" key="1">
    <source>
        <dbReference type="ARBA" id="ARBA00004196"/>
    </source>
</evidence>
<evidence type="ECO:0000313" key="7">
    <source>
        <dbReference type="Proteomes" id="UP000664844"/>
    </source>
</evidence>
<evidence type="ECO:0000256" key="2">
    <source>
        <dbReference type="ARBA" id="ARBA00022448"/>
    </source>
</evidence>
<dbReference type="Gene3D" id="3.40.50.1980">
    <property type="entry name" value="Nitrogenase molybdenum iron protein domain"/>
    <property type="match status" value="2"/>
</dbReference>
<evidence type="ECO:0000313" key="6">
    <source>
        <dbReference type="EMBL" id="MBO0350175.1"/>
    </source>
</evidence>
<dbReference type="EMBL" id="JAFLQW010000370">
    <property type="protein sequence ID" value="MBO0350175.1"/>
    <property type="molecule type" value="Genomic_DNA"/>
</dbReference>
<evidence type="ECO:0000256" key="5">
    <source>
        <dbReference type="RuleBase" id="RU003512"/>
    </source>
</evidence>